<feature type="region of interest" description="Disordered" evidence="6">
    <location>
        <begin position="155"/>
        <end position="186"/>
    </location>
</feature>
<evidence type="ECO:0000256" key="3">
    <source>
        <dbReference type="ARBA" id="ARBA00023125"/>
    </source>
</evidence>
<dbReference type="SUPFAM" id="SSF57701">
    <property type="entry name" value="Zn2/Cys6 DNA-binding domain"/>
    <property type="match status" value="2"/>
</dbReference>
<keyword evidence="3" id="KW-0238">DNA-binding</keyword>
<dbReference type="PANTHER" id="PTHR31845">
    <property type="entry name" value="FINGER DOMAIN PROTEIN, PUTATIVE-RELATED"/>
    <property type="match status" value="1"/>
</dbReference>
<dbReference type="GO" id="GO:0005634">
    <property type="term" value="C:nucleus"/>
    <property type="evidence" value="ECO:0007669"/>
    <property type="project" value="UniProtKB-SubCell"/>
</dbReference>
<reference evidence="8 9" key="1">
    <citation type="journal article" date="2024" name="Science">
        <title>Giant polyketide synthase enzymes in the biosynthesis of giant marine polyether toxins.</title>
        <authorList>
            <person name="Fallon T.R."/>
            <person name="Shende V.V."/>
            <person name="Wierzbicki I.H."/>
            <person name="Pendleton A.L."/>
            <person name="Watervoot N.F."/>
            <person name="Auber R.P."/>
            <person name="Gonzalez D.J."/>
            <person name="Wisecaver J.H."/>
            <person name="Moore B.S."/>
        </authorList>
    </citation>
    <scope>NUCLEOTIDE SEQUENCE [LARGE SCALE GENOMIC DNA]</scope>
    <source>
        <strain evidence="8 9">12B1</strain>
    </source>
</reference>
<feature type="compositionally biased region" description="Polar residues" evidence="6">
    <location>
        <begin position="158"/>
        <end position="167"/>
    </location>
</feature>
<comment type="caution">
    <text evidence="8">The sequence shown here is derived from an EMBL/GenBank/DDBJ whole genome shotgun (WGS) entry which is preliminary data.</text>
</comment>
<dbReference type="InterPro" id="IPR036864">
    <property type="entry name" value="Zn2-C6_fun-type_DNA-bd_sf"/>
</dbReference>
<gene>
    <name evidence="8" type="ORF">AB1Y20_013543</name>
</gene>
<dbReference type="CDD" id="cd00067">
    <property type="entry name" value="GAL4"/>
    <property type="match status" value="2"/>
</dbReference>
<dbReference type="GO" id="GO:0000976">
    <property type="term" value="F:transcription cis-regulatory region binding"/>
    <property type="evidence" value="ECO:0007669"/>
    <property type="project" value="TreeGrafter"/>
</dbReference>
<keyword evidence="4" id="KW-0804">Transcription</keyword>
<dbReference type="PROSITE" id="PS50048">
    <property type="entry name" value="ZN2_CY6_FUNGAL_2"/>
    <property type="match status" value="2"/>
</dbReference>
<evidence type="ECO:0000256" key="2">
    <source>
        <dbReference type="ARBA" id="ARBA00023015"/>
    </source>
</evidence>
<dbReference type="SMART" id="SM00066">
    <property type="entry name" value="GAL4"/>
    <property type="match status" value="2"/>
</dbReference>
<proteinExistence type="predicted"/>
<dbReference type="PANTHER" id="PTHR31845:SF17">
    <property type="entry name" value="ZN(II)2CYS6 TRANSCRIPTION FACTOR (EUROFUNG)"/>
    <property type="match status" value="1"/>
</dbReference>
<dbReference type="EMBL" id="JBGBPQ010000026">
    <property type="protein sequence ID" value="KAL1499027.1"/>
    <property type="molecule type" value="Genomic_DNA"/>
</dbReference>
<sequence length="747" mass="78684">MLPPSEPPSNTHSAMALDGGVEASDSGLAAATGPPSGPPLPSPDLVTKDVWEKILEDHEEDLHARTSRGGNFQPPTEPGNGSETGTAVLGTTNIEDQLGLDDHFTNFAEIMNNKRPRAGTLSSVCSEDMRYLLASGGDELGSILSSMDLDKVFRPSCSGRTPSSSISGGPAPMGRSSMPREDSNAISSREIDRLLDGALLSPHAGPSSAGSSGPSAPLEPPAAAAPRGSPDLTRPLWRRVIESVDSVRTKLAATGDDDLKAKQALLRAFYDDVMPRLKELGPVGGVSMLRLDVMMAEAGLFVDSVQPETVRQLMQSAQQALTAIKNYASSAIIASIAQSTPAPHEHAPLPEKPFFPAPPGKGALAPDAVGLPQCSTPPDGCRDVDVDSDSKNPKLHACKNCQRAKTACNDTRPCARCVRLGLSCDGDTKAVKRACASCKRSKVKCDLDDRQPCSRCTRLAIECTPHVPNKKKRVGGKDDDDDSLFSLANLDQLAELEQLAEIATPNRGVSPAHDVGVEMDALALGNLDDVVGTLLQEATSSAASVPAADPSAFLPLLSPEEAMGETGWVAAAEERGVRVGVQRRGERHFCAVSIELDGPAAKGVEALRALQRNWAYPDDVLQRMSVLSESGALPSAGVDATDFLQQTVALSGSFSGGAVEMVLQGKWSVQNGRYSLMARPVPWNLQGISNSSVSMDAWLVPSGPQPDKSLFRVVAEVPAELSAKLIASDGAKHVCGWAQRVQASMSK</sequence>
<evidence type="ECO:0000313" key="8">
    <source>
        <dbReference type="EMBL" id="KAL1499027.1"/>
    </source>
</evidence>
<dbReference type="PROSITE" id="PS00463">
    <property type="entry name" value="ZN2_CY6_FUNGAL_1"/>
    <property type="match status" value="1"/>
</dbReference>
<accession>A0AB34IHR9</accession>
<dbReference type="AlphaFoldDB" id="A0AB34IHR9"/>
<dbReference type="GO" id="GO:0008270">
    <property type="term" value="F:zinc ion binding"/>
    <property type="evidence" value="ECO:0007669"/>
    <property type="project" value="InterPro"/>
</dbReference>
<feature type="domain" description="Zn(2)-C6 fungal-type" evidence="7">
    <location>
        <begin position="397"/>
        <end position="424"/>
    </location>
</feature>
<keyword evidence="2" id="KW-0805">Transcription regulation</keyword>
<name>A0AB34IHR9_PRYPA</name>
<protein>
    <recommendedName>
        <fullName evidence="7">Zn(2)-C6 fungal-type domain-containing protein</fullName>
    </recommendedName>
</protein>
<feature type="region of interest" description="Disordered" evidence="6">
    <location>
        <begin position="63"/>
        <end position="87"/>
    </location>
</feature>
<keyword evidence="9" id="KW-1185">Reference proteome</keyword>
<feature type="compositionally biased region" description="Low complexity" evidence="6">
    <location>
        <begin position="201"/>
        <end position="226"/>
    </location>
</feature>
<evidence type="ECO:0000256" key="1">
    <source>
        <dbReference type="ARBA" id="ARBA00004123"/>
    </source>
</evidence>
<evidence type="ECO:0000256" key="5">
    <source>
        <dbReference type="ARBA" id="ARBA00023242"/>
    </source>
</evidence>
<feature type="compositionally biased region" description="Polar residues" evidence="6">
    <location>
        <begin position="68"/>
        <end position="87"/>
    </location>
</feature>
<evidence type="ECO:0000313" key="9">
    <source>
        <dbReference type="Proteomes" id="UP001515480"/>
    </source>
</evidence>
<feature type="domain" description="Zn(2)-C6 fungal-type" evidence="7">
    <location>
        <begin position="434"/>
        <end position="464"/>
    </location>
</feature>
<dbReference type="GO" id="GO:0000981">
    <property type="term" value="F:DNA-binding transcription factor activity, RNA polymerase II-specific"/>
    <property type="evidence" value="ECO:0007669"/>
    <property type="project" value="InterPro"/>
</dbReference>
<dbReference type="Proteomes" id="UP001515480">
    <property type="component" value="Unassembled WGS sequence"/>
</dbReference>
<dbReference type="Gene3D" id="4.10.240.10">
    <property type="entry name" value="Zn(2)-C6 fungal-type DNA-binding domain"/>
    <property type="match status" value="2"/>
</dbReference>
<feature type="region of interest" description="Disordered" evidence="6">
    <location>
        <begin position="1"/>
        <end position="47"/>
    </location>
</feature>
<comment type="subcellular location">
    <subcellularLocation>
        <location evidence="1">Nucleus</location>
    </subcellularLocation>
</comment>
<dbReference type="InterPro" id="IPR001138">
    <property type="entry name" value="Zn2Cys6_DnaBD"/>
</dbReference>
<evidence type="ECO:0000256" key="4">
    <source>
        <dbReference type="ARBA" id="ARBA00023163"/>
    </source>
</evidence>
<evidence type="ECO:0000259" key="7">
    <source>
        <dbReference type="PROSITE" id="PS50048"/>
    </source>
</evidence>
<dbReference type="Pfam" id="PF00172">
    <property type="entry name" value="Zn_clus"/>
    <property type="match status" value="2"/>
</dbReference>
<evidence type="ECO:0000256" key="6">
    <source>
        <dbReference type="SAM" id="MobiDB-lite"/>
    </source>
</evidence>
<dbReference type="InterPro" id="IPR051089">
    <property type="entry name" value="prtT"/>
</dbReference>
<keyword evidence="5" id="KW-0539">Nucleus</keyword>
<feature type="region of interest" description="Disordered" evidence="6">
    <location>
        <begin position="199"/>
        <end position="231"/>
    </location>
</feature>
<organism evidence="8 9">
    <name type="scientific">Prymnesium parvum</name>
    <name type="common">Toxic golden alga</name>
    <dbReference type="NCBI Taxonomy" id="97485"/>
    <lineage>
        <taxon>Eukaryota</taxon>
        <taxon>Haptista</taxon>
        <taxon>Haptophyta</taxon>
        <taxon>Prymnesiophyceae</taxon>
        <taxon>Prymnesiales</taxon>
        <taxon>Prymnesiaceae</taxon>
        <taxon>Prymnesium</taxon>
    </lineage>
</organism>